<sequence length="218" mass="24685">MATDEAPSLNISVVHTLRLPKFWTADPQLWFAQVESQVTTSHIPFQAQRFHHVVAALPPETAVNIRDIILEQPTTNPYDTLKAELIKRTSASEHRRLQQLQTSEELGDLTPSQQLRRLQQLLGERAATFDPALLRELFLQRLPNNVRMVLTSVSGLALVQLAQLADTMMEVAAPQVAPILRPCNCIRSVHRQTSLLLKQRRILFARISNKRSRPSPPK</sequence>
<gene>
    <name evidence="1" type="ORF">HPB47_018770</name>
</gene>
<accession>A0AC60QJW7</accession>
<dbReference type="EMBL" id="JABSTQ010008051">
    <property type="protein sequence ID" value="KAG0434947.1"/>
    <property type="molecule type" value="Genomic_DNA"/>
</dbReference>
<evidence type="ECO:0000313" key="1">
    <source>
        <dbReference type="EMBL" id="KAG0434947.1"/>
    </source>
</evidence>
<keyword evidence="2" id="KW-1185">Reference proteome</keyword>
<proteinExistence type="predicted"/>
<protein>
    <submittedName>
        <fullName evidence="1">Uncharacterized protein</fullName>
    </submittedName>
</protein>
<evidence type="ECO:0000313" key="2">
    <source>
        <dbReference type="Proteomes" id="UP000805193"/>
    </source>
</evidence>
<reference evidence="1 2" key="1">
    <citation type="journal article" date="2020" name="Cell">
        <title>Large-Scale Comparative Analyses of Tick Genomes Elucidate Their Genetic Diversity and Vector Capacities.</title>
        <authorList>
            <consortium name="Tick Genome and Microbiome Consortium (TIGMIC)"/>
            <person name="Jia N."/>
            <person name="Wang J."/>
            <person name="Shi W."/>
            <person name="Du L."/>
            <person name="Sun Y."/>
            <person name="Zhan W."/>
            <person name="Jiang J.F."/>
            <person name="Wang Q."/>
            <person name="Zhang B."/>
            <person name="Ji P."/>
            <person name="Bell-Sakyi L."/>
            <person name="Cui X.M."/>
            <person name="Yuan T.T."/>
            <person name="Jiang B.G."/>
            <person name="Yang W.F."/>
            <person name="Lam T.T."/>
            <person name="Chang Q.C."/>
            <person name="Ding S.J."/>
            <person name="Wang X.J."/>
            <person name="Zhu J.G."/>
            <person name="Ruan X.D."/>
            <person name="Zhao L."/>
            <person name="Wei J.T."/>
            <person name="Ye R.Z."/>
            <person name="Que T.C."/>
            <person name="Du C.H."/>
            <person name="Zhou Y.H."/>
            <person name="Cheng J.X."/>
            <person name="Dai P.F."/>
            <person name="Guo W.B."/>
            <person name="Han X.H."/>
            <person name="Huang E.J."/>
            <person name="Li L.F."/>
            <person name="Wei W."/>
            <person name="Gao Y.C."/>
            <person name="Liu J.Z."/>
            <person name="Shao H.Z."/>
            <person name="Wang X."/>
            <person name="Wang C.C."/>
            <person name="Yang T.C."/>
            <person name="Huo Q.B."/>
            <person name="Li W."/>
            <person name="Chen H.Y."/>
            <person name="Chen S.E."/>
            <person name="Zhou L.G."/>
            <person name="Ni X.B."/>
            <person name="Tian J.H."/>
            <person name="Sheng Y."/>
            <person name="Liu T."/>
            <person name="Pan Y.S."/>
            <person name="Xia L.Y."/>
            <person name="Li J."/>
            <person name="Zhao F."/>
            <person name="Cao W.C."/>
        </authorList>
    </citation>
    <scope>NUCLEOTIDE SEQUENCE [LARGE SCALE GENOMIC DNA]</scope>
    <source>
        <strain evidence="1">Iper-2018</strain>
    </source>
</reference>
<name>A0AC60QJW7_IXOPE</name>
<comment type="caution">
    <text evidence="1">The sequence shown here is derived from an EMBL/GenBank/DDBJ whole genome shotgun (WGS) entry which is preliminary data.</text>
</comment>
<dbReference type="Proteomes" id="UP000805193">
    <property type="component" value="Unassembled WGS sequence"/>
</dbReference>
<organism evidence="1 2">
    <name type="scientific">Ixodes persulcatus</name>
    <name type="common">Taiga tick</name>
    <dbReference type="NCBI Taxonomy" id="34615"/>
    <lineage>
        <taxon>Eukaryota</taxon>
        <taxon>Metazoa</taxon>
        <taxon>Ecdysozoa</taxon>
        <taxon>Arthropoda</taxon>
        <taxon>Chelicerata</taxon>
        <taxon>Arachnida</taxon>
        <taxon>Acari</taxon>
        <taxon>Parasitiformes</taxon>
        <taxon>Ixodida</taxon>
        <taxon>Ixodoidea</taxon>
        <taxon>Ixodidae</taxon>
        <taxon>Ixodinae</taxon>
        <taxon>Ixodes</taxon>
    </lineage>
</organism>